<dbReference type="RefSeq" id="WP_342827083.1">
    <property type="nucleotide sequence ID" value="NZ_WMBD01000006.1"/>
</dbReference>
<keyword evidence="4" id="KW-1185">Reference proteome</keyword>
<reference evidence="4 5" key="1">
    <citation type="submission" date="2019-11" db="EMBL/GenBank/DDBJ databases">
        <authorList>
            <person name="Cho J.-C."/>
        </authorList>
    </citation>
    <scope>NUCLEOTIDE SEQUENCE [LARGE SCALE GENOMIC DNA]</scope>
    <source>
        <strain evidence="3 4">JH1073</strain>
        <strain evidence="2 5">JH702</strain>
    </source>
</reference>
<dbReference type="Gene3D" id="3.40.50.720">
    <property type="entry name" value="NAD(P)-binding Rossmann-like Domain"/>
    <property type="match status" value="1"/>
</dbReference>
<dbReference type="SUPFAM" id="SSF51735">
    <property type="entry name" value="NAD(P)-binding Rossmann-fold domains"/>
    <property type="match status" value="1"/>
</dbReference>
<feature type="domain" description="NAD(P)-binding" evidence="1">
    <location>
        <begin position="41"/>
        <end position="154"/>
    </location>
</feature>
<proteinExistence type="predicted"/>
<evidence type="ECO:0000313" key="5">
    <source>
        <dbReference type="Proteomes" id="UP001321249"/>
    </source>
</evidence>
<reference evidence="4" key="3">
    <citation type="submission" date="2023-06" db="EMBL/GenBank/DDBJ databases">
        <title>Pangenomics reveal diversification of enzyme families and niche specialization in globally abundant SAR202 bacteria.</title>
        <authorList>
            <person name="Saw J.H.W."/>
        </authorList>
    </citation>
    <scope>NUCLEOTIDE SEQUENCE [LARGE SCALE GENOMIC DNA]</scope>
    <source>
        <strain evidence="4">JH1073</strain>
    </source>
</reference>
<dbReference type="InterPro" id="IPR036291">
    <property type="entry name" value="NAD(P)-bd_dom_sf"/>
</dbReference>
<dbReference type="EMBL" id="CP046147">
    <property type="protein sequence ID" value="WFG40376.1"/>
    <property type="molecule type" value="Genomic_DNA"/>
</dbReference>
<evidence type="ECO:0000259" key="1">
    <source>
        <dbReference type="Pfam" id="PF13460"/>
    </source>
</evidence>
<name>A0AAJ5ZI41_9CHLR</name>
<dbReference type="InterPro" id="IPR016040">
    <property type="entry name" value="NAD(P)-bd_dom"/>
</dbReference>
<evidence type="ECO:0000313" key="2">
    <source>
        <dbReference type="EMBL" id="MDG0868084.1"/>
    </source>
</evidence>
<dbReference type="InterPro" id="IPR051207">
    <property type="entry name" value="ComplexI_NDUFA9_subunit"/>
</dbReference>
<dbReference type="Pfam" id="PF13460">
    <property type="entry name" value="NAD_binding_10"/>
    <property type="match status" value="1"/>
</dbReference>
<dbReference type="InterPro" id="IPR021295">
    <property type="entry name" value="DUF2867"/>
</dbReference>
<dbReference type="GO" id="GO:0044877">
    <property type="term" value="F:protein-containing complex binding"/>
    <property type="evidence" value="ECO:0007669"/>
    <property type="project" value="TreeGrafter"/>
</dbReference>
<dbReference type="EMBL" id="WMBE01000006">
    <property type="protein sequence ID" value="MDG0868084.1"/>
    <property type="molecule type" value="Genomic_DNA"/>
</dbReference>
<accession>A0AAJ5ZI41</accession>
<dbReference type="PANTHER" id="PTHR12126">
    <property type="entry name" value="NADH-UBIQUINONE OXIDOREDUCTASE 39 KDA SUBUNIT-RELATED"/>
    <property type="match status" value="1"/>
</dbReference>
<dbReference type="Proteomes" id="UP001219901">
    <property type="component" value="Chromosome"/>
</dbReference>
<organism evidence="3 4">
    <name type="scientific">Candidatus Lucifugimonas marina</name>
    <dbReference type="NCBI Taxonomy" id="3038979"/>
    <lineage>
        <taxon>Bacteria</taxon>
        <taxon>Bacillati</taxon>
        <taxon>Chloroflexota</taxon>
        <taxon>Dehalococcoidia</taxon>
        <taxon>SAR202 cluster</taxon>
        <taxon>Candidatus Lucifugimonadales</taxon>
        <taxon>Candidatus Lucifugimonadaceae</taxon>
        <taxon>Candidatus Lucifugimonas</taxon>
    </lineage>
</organism>
<evidence type="ECO:0000313" key="3">
    <source>
        <dbReference type="EMBL" id="WFG40376.1"/>
    </source>
</evidence>
<gene>
    <name evidence="2" type="ORF">GKO46_13540</name>
    <name evidence="3" type="ORF">GKO48_12410</name>
</gene>
<dbReference type="Pfam" id="PF11066">
    <property type="entry name" value="DUF2867"/>
    <property type="match status" value="1"/>
</dbReference>
<sequence length="500" mass="56608">MQNPLRFASSDKSLHFDIKELMNQMVKNESTLKNKIILLTGATGYVGGLLLPDLQRKYRHIKCMTRHPESLDENLVGNASAVYGDTSNLESLIKAMEGVDDAYYLVHSMADSDDFEELEAQSARNFGEAAAKAQIKRIIFLGALSQSENEESSKHMSSRHKTGEILRSSGVPTIEFRASVIIGAGSMPFEAVRALVERLPVMVTPKWVRGELQPISASDLKDYLITALEIEPISRVIEIGGADVVRYQDLMKMYSDVRGLRRFMIPVPVITPRLSSHWLRLVTPAHYKIGRRIVESAVHRSVVSSDTASKLFSIKPLATKAAIEAAIQDEESSFSFLDEKGKGHDYKSQVGIRIVEKRTRRVQKEPETAFEIAIRIGGDYGWFWQSWLWTLRGWIDRIVGGVGIRKGRSENLRVGETLDFWRIERISENRMTLSAEMRLPGDAVFDIHIYEGPAKEFILEHTVSFNPKGWGGYLYWFALYPIHALVFRKMLNNMTAEINR</sequence>
<evidence type="ECO:0000313" key="4">
    <source>
        <dbReference type="Proteomes" id="UP001219901"/>
    </source>
</evidence>
<protein>
    <submittedName>
        <fullName evidence="3">DUF2867 domain-containing protein</fullName>
    </submittedName>
</protein>
<dbReference type="Proteomes" id="UP001321249">
    <property type="component" value="Unassembled WGS sequence"/>
</dbReference>
<dbReference type="AlphaFoldDB" id="A0AAJ5ZI41"/>
<reference evidence="3" key="2">
    <citation type="journal article" date="2023" name="Nat. Commun.">
        <title>Cultivation of marine bacteria of the SAR202 clade.</title>
        <authorList>
            <person name="Lim Y."/>
            <person name="Seo J.H."/>
            <person name="Giovannoni S.J."/>
            <person name="Kang I."/>
            <person name="Cho J.C."/>
        </authorList>
    </citation>
    <scope>NUCLEOTIDE SEQUENCE</scope>
    <source>
        <strain evidence="3">JH1073</strain>
    </source>
</reference>
<dbReference type="PANTHER" id="PTHR12126:SF11">
    <property type="entry name" value="NADH DEHYDROGENASE [UBIQUINONE] 1 ALPHA SUBCOMPLEX SUBUNIT 9, MITOCHONDRIAL"/>
    <property type="match status" value="1"/>
</dbReference>